<comment type="caution">
    <text evidence="17">The sequence shown here is derived from an EMBL/GenBank/DDBJ whole genome shotgun (WGS) entry which is preliminary data.</text>
</comment>
<keyword evidence="9" id="KW-0206">Cytoskeleton</keyword>
<feature type="domain" description="Trichohyalin-plectin-homology" evidence="16">
    <location>
        <begin position="74"/>
        <end position="409"/>
    </location>
</feature>
<feature type="coiled-coil region" evidence="14">
    <location>
        <begin position="423"/>
        <end position="467"/>
    </location>
</feature>
<evidence type="ECO:0000256" key="7">
    <source>
        <dbReference type="ARBA" id="ARBA00023054"/>
    </source>
</evidence>
<protein>
    <recommendedName>
        <fullName evidence="4">Meiosis-specific nuclear structural protein 1</fullName>
    </recommendedName>
</protein>
<evidence type="ECO:0000256" key="5">
    <source>
        <dbReference type="ARBA" id="ARBA00022490"/>
    </source>
</evidence>
<evidence type="ECO:0000256" key="4">
    <source>
        <dbReference type="ARBA" id="ARBA00014813"/>
    </source>
</evidence>
<dbReference type="InterPro" id="IPR026504">
    <property type="entry name" value="MNS1"/>
</dbReference>
<dbReference type="Proteomes" id="UP001057375">
    <property type="component" value="Unassembled WGS sequence"/>
</dbReference>
<evidence type="ECO:0000256" key="13">
    <source>
        <dbReference type="ARBA" id="ARBA00046114"/>
    </source>
</evidence>
<feature type="compositionally biased region" description="Basic and acidic residues" evidence="15">
    <location>
        <begin position="41"/>
        <end position="50"/>
    </location>
</feature>
<dbReference type="PANTHER" id="PTHR19265:SF0">
    <property type="entry name" value="MEIOSIS-SPECIFIC NUCLEAR STRUCTURAL PROTEIN 1"/>
    <property type="match status" value="1"/>
</dbReference>
<accession>A0ABQ5KXY1</accession>
<keyword evidence="18" id="KW-1185">Reference proteome</keyword>
<evidence type="ECO:0000256" key="9">
    <source>
        <dbReference type="ARBA" id="ARBA00023212"/>
    </source>
</evidence>
<evidence type="ECO:0000313" key="17">
    <source>
        <dbReference type="EMBL" id="GKT37302.1"/>
    </source>
</evidence>
<sequence>MFPQDDRRIEYKRRQRVLAEQEREKTMHLSLEQKVTRQMQKKREREEMESTIRAAAEARDKRHANEMKRKRIVKDSDEIRELERALQIAYASYEQKGQINTRHEERIKEREAYVEEGKIMHQKVAEEEAAIREREYNERIAMLGHGSILRGQIDQREKDSVESAANQLAHDKAMVNAIIAQIDAEEAEKAKHIDEVKKATIAHIKHYLEQKAIVAHDQKLRDSEEEERNERYRLAQEERERQRAEARKIVIQSNEALGERLAEALLKRQRDIETLEKLRLDLAAALQEEKELQKVREQEYERLRVRDELIEAARQSKRVREERERAIRAEEEAYKEAMLERHAKELEKERLSERKKKLAFHAYGRELSAAIAQRREERKAEHASMLEEERALLSTGDEQEKELQKVREQEYERLRVRDELIEAARQSKRVREERERAIRAEEEAYKEAMLERHAKELEKERLSERKKKLAFHAYGRELSAAIAQRREERKAEHASMLEEERALLSTGDERKKIIEEERKRLIKEHAARLIGFLPPGILQSKEDLELLPLEVRAEVKRQSDVRELILLGYDKDTAEKMVAEGSGAKDAERASKVRVRTESGLKIKSRTSHGFW</sequence>
<keyword evidence="8" id="KW-0969">Cilium</keyword>
<dbReference type="EMBL" id="BQXS01011443">
    <property type="protein sequence ID" value="GKT37302.1"/>
    <property type="molecule type" value="Genomic_DNA"/>
</dbReference>
<evidence type="ECO:0000256" key="3">
    <source>
        <dbReference type="ARBA" id="ARBA00009158"/>
    </source>
</evidence>
<feature type="region of interest" description="Disordered" evidence="15">
    <location>
        <begin position="31"/>
        <end position="50"/>
    </location>
</feature>
<keyword evidence="6" id="KW-0282">Flagellum</keyword>
<reference evidence="17" key="1">
    <citation type="submission" date="2022-03" db="EMBL/GenBank/DDBJ databases">
        <title>Draft genome sequence of Aduncisulcus paluster, a free-living microaerophilic Fornicata.</title>
        <authorList>
            <person name="Yuyama I."/>
            <person name="Kume K."/>
            <person name="Tamura T."/>
            <person name="Inagaki Y."/>
            <person name="Hashimoto T."/>
        </authorList>
    </citation>
    <scope>NUCLEOTIDE SEQUENCE</scope>
    <source>
        <strain evidence="17">NY0171</strain>
    </source>
</reference>
<evidence type="ECO:0000256" key="12">
    <source>
        <dbReference type="ARBA" id="ARBA00023273"/>
    </source>
</evidence>
<evidence type="ECO:0000256" key="15">
    <source>
        <dbReference type="SAM" id="MobiDB-lite"/>
    </source>
</evidence>
<gene>
    <name evidence="17" type="ORF">ADUPG1_010117</name>
</gene>
<dbReference type="Pfam" id="PF13868">
    <property type="entry name" value="TPH"/>
    <property type="match status" value="1"/>
</dbReference>
<comment type="function">
    <text evidence="13">Microtubule inner protein (MIP) part of the dynein-decorated doublet microtubules (DMTs) in cilia axoneme, which is required for motile cilia beating. May play a role in the control of meiotic division and germ cell differentiation through regulation of pairing and recombination during meiosis. Required for sperm flagella assembly. May play a role in the assembly and function of the outer dynein arm-docking complex (ODA-DC). ODA-DC mediates outer dynein arms (ODA) binding onto the axonemal doublet microtubules.</text>
</comment>
<proteinExistence type="inferred from homology"/>
<organism evidence="17 18">
    <name type="scientific">Aduncisulcus paluster</name>
    <dbReference type="NCBI Taxonomy" id="2918883"/>
    <lineage>
        <taxon>Eukaryota</taxon>
        <taxon>Metamonada</taxon>
        <taxon>Carpediemonas-like organisms</taxon>
        <taxon>Aduncisulcus</taxon>
    </lineage>
</organism>
<evidence type="ECO:0000259" key="16">
    <source>
        <dbReference type="Pfam" id="PF13868"/>
    </source>
</evidence>
<dbReference type="PANTHER" id="PTHR19265">
    <property type="entry name" value="MEIOSIS-SPECIFIC NUCLEAR STRUCTURAL PROTEIN 1"/>
    <property type="match status" value="1"/>
</dbReference>
<dbReference type="InterPro" id="IPR043597">
    <property type="entry name" value="TPH_dom"/>
</dbReference>
<keyword evidence="7 14" id="KW-0175">Coiled coil</keyword>
<evidence type="ECO:0000313" key="18">
    <source>
        <dbReference type="Proteomes" id="UP001057375"/>
    </source>
</evidence>
<keyword evidence="10" id="KW-0539">Nucleus</keyword>
<evidence type="ECO:0000256" key="14">
    <source>
        <dbReference type="SAM" id="Coils"/>
    </source>
</evidence>
<keyword evidence="11" id="KW-0469">Meiosis</keyword>
<evidence type="ECO:0000256" key="10">
    <source>
        <dbReference type="ARBA" id="ARBA00023242"/>
    </source>
</evidence>
<comment type="subcellular location">
    <subcellularLocation>
        <location evidence="2">Cytoplasm</location>
        <location evidence="2">Cytoskeleton</location>
        <location evidence="2">Flagellum axoneme</location>
    </subcellularLocation>
    <subcellularLocation>
        <location evidence="1">Nucleus</location>
    </subcellularLocation>
</comment>
<keyword evidence="5" id="KW-0963">Cytoplasm</keyword>
<name>A0ABQ5KXY1_9EUKA</name>
<evidence type="ECO:0000256" key="6">
    <source>
        <dbReference type="ARBA" id="ARBA00022846"/>
    </source>
</evidence>
<feature type="coiled-coil region" evidence="14">
    <location>
        <begin position="182"/>
        <end position="356"/>
    </location>
</feature>
<evidence type="ECO:0000256" key="2">
    <source>
        <dbReference type="ARBA" id="ARBA00004611"/>
    </source>
</evidence>
<evidence type="ECO:0000256" key="11">
    <source>
        <dbReference type="ARBA" id="ARBA00023254"/>
    </source>
</evidence>
<evidence type="ECO:0000256" key="8">
    <source>
        <dbReference type="ARBA" id="ARBA00023069"/>
    </source>
</evidence>
<keyword evidence="12" id="KW-0966">Cell projection</keyword>
<comment type="similarity">
    <text evidence="3">Belongs to the MNS1 family.</text>
</comment>
<evidence type="ECO:0000256" key="1">
    <source>
        <dbReference type="ARBA" id="ARBA00004123"/>
    </source>
</evidence>